<dbReference type="SUPFAM" id="SSF48371">
    <property type="entry name" value="ARM repeat"/>
    <property type="match status" value="1"/>
</dbReference>
<gene>
    <name evidence="3" type="ORF">MELIAE_LOCUS1612</name>
</gene>
<dbReference type="AlphaFoldDB" id="A0A9P0AT91"/>
<dbReference type="Pfam" id="PF04388">
    <property type="entry name" value="Hamartin"/>
    <property type="match status" value="1"/>
</dbReference>
<dbReference type="GO" id="GO:0008285">
    <property type="term" value="P:negative regulation of cell population proliferation"/>
    <property type="evidence" value="ECO:0007669"/>
    <property type="project" value="TreeGrafter"/>
</dbReference>
<organism evidence="3 4">
    <name type="scientific">Brassicogethes aeneus</name>
    <name type="common">Rape pollen beetle</name>
    <name type="synonym">Meligethes aeneus</name>
    <dbReference type="NCBI Taxonomy" id="1431903"/>
    <lineage>
        <taxon>Eukaryota</taxon>
        <taxon>Metazoa</taxon>
        <taxon>Ecdysozoa</taxon>
        <taxon>Arthropoda</taxon>
        <taxon>Hexapoda</taxon>
        <taxon>Insecta</taxon>
        <taxon>Pterygota</taxon>
        <taxon>Neoptera</taxon>
        <taxon>Endopterygota</taxon>
        <taxon>Coleoptera</taxon>
        <taxon>Polyphaga</taxon>
        <taxon>Cucujiformia</taxon>
        <taxon>Nitidulidae</taxon>
        <taxon>Meligethinae</taxon>
        <taxon>Brassicogethes</taxon>
    </lineage>
</organism>
<dbReference type="GO" id="GO:0033596">
    <property type="term" value="C:TSC1-TSC2 complex"/>
    <property type="evidence" value="ECO:0007669"/>
    <property type="project" value="TreeGrafter"/>
</dbReference>
<keyword evidence="4" id="KW-1185">Reference proteome</keyword>
<feature type="coiled-coil region" evidence="1">
    <location>
        <begin position="901"/>
        <end position="967"/>
    </location>
</feature>
<reference evidence="3" key="1">
    <citation type="submission" date="2021-12" db="EMBL/GenBank/DDBJ databases">
        <authorList>
            <person name="King R."/>
        </authorList>
    </citation>
    <scope>NUCLEOTIDE SEQUENCE</scope>
</reference>
<dbReference type="PANTHER" id="PTHR15154:SF2">
    <property type="entry name" value="HAMARTIN"/>
    <property type="match status" value="1"/>
</dbReference>
<feature type="coiled-coil region" evidence="1">
    <location>
        <begin position="762"/>
        <end position="828"/>
    </location>
</feature>
<feature type="region of interest" description="Disordered" evidence="2">
    <location>
        <begin position="618"/>
        <end position="637"/>
    </location>
</feature>
<feature type="compositionally biased region" description="Polar residues" evidence="2">
    <location>
        <begin position="1001"/>
        <end position="1021"/>
    </location>
</feature>
<sequence length="1097" mass="123624">MELLKDLESNDKESVDNAKQRLREQFKNVSDPWLLNGIYDYYLKTNSVRSMDVLVNIKEPHHQFLFERLCESLRSSELKTQALILLGHVARTQPTWLYTLPDHNLFKDVLKLLKCEHDLLPLISALLLVIVLLPVLPSKMANYLQDLFEVFSRLASWNCSPGKFEEDQMIHMQVALFALFLRLYGMYPCNFLNYLRNQYKEKNNPVFVHTIKPMLANVKMNPSLVTASRDNETTTERWKKMGVHDVIVECERFSLDMTDRCPHDNCQLTMGFRSRSGTSNSTIESYQLQSLKSLTVKTPSSDGNNFFTPSKLFHMETPEMVTAPSAIPQHHAISASFPSQEGTSPPEAAIEATPETTPIRDFLHVSRNPPLNSKAVRALTTFKAISGSLHTTPTHSQPSSPMRKDVGAFHFPDGRTTGFSTYKKDSYAIQKLGKLTLDRMQCLDSHQEQRYNLPVPSSPRQIINSAVAQLELKHHQRIESPVSQEDEEVLSIVSGREPFKQVARQCDSVLPEFDDSSDTLIDDQEHGSPCAAGGLHIPNSKSMIVFANQIKRLRHHSQCSNMEADRNESTTGSSPGNGTAFPDNATVRRTNSCPDMKKSPAAPQAKESLDNTLVETDEDGATVSDCPSAQKNSQNGVSVAPRISTGVSCTTQTESFWPYQFLFLGIFPSLEAGEVKPSPAPSPAPFSYLQDRYSPSIYDILDKYVENAVLGTEKESIYYLKEQLQLVRLQLLFERHRRETHAYRNRRLLSDAKSTRLLEECNSALRDQVQLQQTEIDNLRVQLTKCRAEYQEENKKMVEKLNVIENQCKQAQVECKSLKETNVSYKTELGAVKTRCNELDVQRQQAEASYFDALADRNVAREQAKAGERGRTELEQVNKELLLMGELHLKFQEKLNKLSSMQDYEQRSRQMNEAYSQEIKDVKAKLNSTVASLQAHQARLVDLEKVLGKKENMVEAQKQQLASLAEENIQKIQAVESKYQCQLRINRALEEKLLESRQRRNPNSPDTSSCHEVNATTTDRTTGGLSAHSSPLSASLASSEGSVAFHEAREVKNLQALVDQKEASTSKSSKTAENSPVEGENPSDGHQLLSTSSQKND</sequence>
<keyword evidence="1" id="KW-0175">Coiled coil</keyword>
<feature type="region of interest" description="Disordered" evidence="2">
    <location>
        <begin position="516"/>
        <end position="535"/>
    </location>
</feature>
<proteinExistence type="predicted"/>
<feature type="region of interest" description="Disordered" evidence="2">
    <location>
        <begin position="994"/>
        <end position="1033"/>
    </location>
</feature>
<evidence type="ECO:0008006" key="5">
    <source>
        <dbReference type="Google" id="ProtNLM"/>
    </source>
</evidence>
<feature type="compositionally biased region" description="Polar residues" evidence="2">
    <location>
        <begin position="1088"/>
        <end position="1097"/>
    </location>
</feature>
<feature type="region of interest" description="Disordered" evidence="2">
    <location>
        <begin position="1055"/>
        <end position="1097"/>
    </location>
</feature>
<evidence type="ECO:0000313" key="4">
    <source>
        <dbReference type="Proteomes" id="UP001154078"/>
    </source>
</evidence>
<evidence type="ECO:0000256" key="2">
    <source>
        <dbReference type="SAM" id="MobiDB-lite"/>
    </source>
</evidence>
<dbReference type="InterPro" id="IPR016024">
    <property type="entry name" value="ARM-type_fold"/>
</dbReference>
<dbReference type="Proteomes" id="UP001154078">
    <property type="component" value="Chromosome 1"/>
</dbReference>
<dbReference type="PANTHER" id="PTHR15154">
    <property type="entry name" value="HAMARTIN"/>
    <property type="match status" value="1"/>
</dbReference>
<dbReference type="EMBL" id="OV121132">
    <property type="protein sequence ID" value="CAH0547663.1"/>
    <property type="molecule type" value="Genomic_DNA"/>
</dbReference>
<feature type="compositionally biased region" description="Polar residues" evidence="2">
    <location>
        <begin position="625"/>
        <end position="637"/>
    </location>
</feature>
<dbReference type="GO" id="GO:0051726">
    <property type="term" value="P:regulation of cell cycle"/>
    <property type="evidence" value="ECO:0007669"/>
    <property type="project" value="TreeGrafter"/>
</dbReference>
<feature type="compositionally biased region" description="Low complexity" evidence="2">
    <location>
        <begin position="1023"/>
        <end position="1033"/>
    </location>
</feature>
<feature type="region of interest" description="Disordered" evidence="2">
    <location>
        <begin position="559"/>
        <end position="609"/>
    </location>
</feature>
<evidence type="ECO:0000256" key="1">
    <source>
        <dbReference type="SAM" id="Coils"/>
    </source>
</evidence>
<protein>
    <recommendedName>
        <fullName evidence="5">Hamartin</fullName>
    </recommendedName>
</protein>
<name>A0A9P0AT91_BRAAE</name>
<dbReference type="GO" id="GO:0032007">
    <property type="term" value="P:negative regulation of TOR signaling"/>
    <property type="evidence" value="ECO:0007669"/>
    <property type="project" value="TreeGrafter"/>
</dbReference>
<dbReference type="OrthoDB" id="6022054at2759"/>
<evidence type="ECO:0000313" key="3">
    <source>
        <dbReference type="EMBL" id="CAH0547663.1"/>
    </source>
</evidence>
<dbReference type="InterPro" id="IPR007483">
    <property type="entry name" value="Hamartin"/>
</dbReference>
<accession>A0A9P0AT91</accession>